<protein>
    <recommendedName>
        <fullName evidence="19">Bifunctional NAD(P)H-hydrate repair enzyme</fullName>
    </recommendedName>
    <alternativeName>
        <fullName evidence="19">Nicotinamide nucleotide repair protein</fullName>
    </alternativeName>
    <domain>
        <recommendedName>
            <fullName evidence="19">ADP-dependent (S)-NAD(P)H-hydrate dehydratase</fullName>
            <ecNumber evidence="19">4.2.1.136</ecNumber>
        </recommendedName>
        <alternativeName>
            <fullName evidence="19">ADP-dependent NAD(P)HX dehydratase</fullName>
        </alternativeName>
    </domain>
    <domain>
        <recommendedName>
            <fullName evidence="19">NAD(P)H-hydrate epimerase</fullName>
            <ecNumber evidence="19">5.1.99.6</ecNumber>
        </recommendedName>
    </domain>
</protein>
<dbReference type="GO" id="GO:0046872">
    <property type="term" value="F:metal ion binding"/>
    <property type="evidence" value="ECO:0007669"/>
    <property type="project" value="UniProtKB-UniRule"/>
</dbReference>
<dbReference type="Gene3D" id="3.40.1190.20">
    <property type="match status" value="1"/>
</dbReference>
<reference evidence="23 25" key="1">
    <citation type="submission" date="2014-07" db="EMBL/GenBank/DDBJ databases">
        <title>Porphyromonadaceae bacterium OUH 308042 = ATCC BAA-2681 = DSM 28342 draft genome.</title>
        <authorList>
            <person name="Sydenham T.V."/>
            <person name="Hasman H."/>
            <person name="Justensen U.S."/>
        </authorList>
    </citation>
    <scope>NUCLEOTIDE SEQUENCE [LARGE SCALE GENOMIC DNA]</scope>
    <source>
        <strain evidence="23 25">OUH 308042</strain>
    </source>
</reference>
<evidence type="ECO:0000259" key="20">
    <source>
        <dbReference type="PROSITE" id="PS51383"/>
    </source>
</evidence>
<dbReference type="EC" id="5.1.99.6" evidence="19"/>
<evidence type="ECO:0000256" key="16">
    <source>
        <dbReference type="ARBA" id="ARBA00049209"/>
    </source>
</evidence>
<dbReference type="PROSITE" id="PS01050">
    <property type="entry name" value="YJEF_C_2"/>
    <property type="match status" value="1"/>
</dbReference>
<evidence type="ECO:0000256" key="6">
    <source>
        <dbReference type="ARBA" id="ARBA00022741"/>
    </source>
</evidence>
<dbReference type="EC" id="4.2.1.136" evidence="19"/>
<reference evidence="22 24" key="2">
    <citation type="submission" date="2014-07" db="EMBL/GenBank/DDBJ databases">
        <title>Porphyromonadaceae bacterium OUH 334697 = ATCC BAA-2682 = DSM 28341 draft genome.</title>
        <authorList>
            <person name="Sydenham T.V."/>
            <person name="Hasman H."/>
            <person name="Justesen U.S."/>
        </authorList>
    </citation>
    <scope>NUCLEOTIDE SEQUENCE [LARGE SCALE GENOMIC DNA]</scope>
    <source>
        <strain evidence="22 24">OUH 334697</strain>
    </source>
</reference>
<feature type="domain" description="YjeF N-terminal" evidence="21">
    <location>
        <begin position="13"/>
        <end position="220"/>
    </location>
</feature>
<evidence type="ECO:0000256" key="9">
    <source>
        <dbReference type="ARBA" id="ARBA00022958"/>
    </source>
</evidence>
<dbReference type="Gene3D" id="3.40.50.10260">
    <property type="entry name" value="YjeF N-terminal domain"/>
    <property type="match status" value="1"/>
</dbReference>
<evidence type="ECO:0000256" key="17">
    <source>
        <dbReference type="HAMAP-Rule" id="MF_01965"/>
    </source>
</evidence>
<dbReference type="Pfam" id="PF03853">
    <property type="entry name" value="YjeF_N"/>
    <property type="match status" value="1"/>
</dbReference>
<keyword evidence="11 18" id="KW-0413">Isomerase</keyword>
<comment type="caution">
    <text evidence="23">The sequence shown here is derived from an EMBL/GenBank/DDBJ whole genome shotgun (WGS) entry which is preliminary data.</text>
</comment>
<dbReference type="Proteomes" id="UP000031937">
    <property type="component" value="Unassembled WGS sequence"/>
</dbReference>
<evidence type="ECO:0000313" key="23">
    <source>
        <dbReference type="EMBL" id="KIO45916.1"/>
    </source>
</evidence>
<keyword evidence="13" id="KW-0511">Multifunctional enzyme</keyword>
<keyword evidence="9 18" id="KW-0630">Potassium</keyword>
<dbReference type="GO" id="GO:0110051">
    <property type="term" value="P:metabolite repair"/>
    <property type="evidence" value="ECO:0007669"/>
    <property type="project" value="TreeGrafter"/>
</dbReference>
<comment type="catalytic activity">
    <reaction evidence="2 18 19">
        <text>(6R)-NADPHX = (6S)-NADPHX</text>
        <dbReference type="Rhea" id="RHEA:32227"/>
        <dbReference type="ChEBI" id="CHEBI:64076"/>
        <dbReference type="ChEBI" id="CHEBI:64077"/>
        <dbReference type="EC" id="5.1.99.6"/>
    </reaction>
</comment>
<evidence type="ECO:0000256" key="11">
    <source>
        <dbReference type="ARBA" id="ARBA00023235"/>
    </source>
</evidence>
<comment type="caution">
    <text evidence="18">Lacks conserved residue(s) required for the propagation of feature annotation.</text>
</comment>
<comment type="cofactor">
    <cofactor evidence="17">
        <name>Mg(2+)</name>
        <dbReference type="ChEBI" id="CHEBI:18420"/>
    </cofactor>
</comment>
<dbReference type="SUPFAM" id="SSF64153">
    <property type="entry name" value="YjeF N-terminal domain-like"/>
    <property type="match status" value="1"/>
</dbReference>
<comment type="catalytic activity">
    <reaction evidence="1 18 19">
        <text>(6R)-NADHX = (6S)-NADHX</text>
        <dbReference type="Rhea" id="RHEA:32215"/>
        <dbReference type="ChEBI" id="CHEBI:64074"/>
        <dbReference type="ChEBI" id="CHEBI:64075"/>
        <dbReference type="EC" id="5.1.99.6"/>
    </reaction>
</comment>
<keyword evidence="10 17" id="KW-0520">NAD</keyword>
<organism evidence="23 25">
    <name type="scientific">Sanguibacteroides justesenii</name>
    <dbReference type="NCBI Taxonomy" id="1547597"/>
    <lineage>
        <taxon>Bacteria</taxon>
        <taxon>Pseudomonadati</taxon>
        <taxon>Bacteroidota</taxon>
        <taxon>Bacteroidia</taxon>
        <taxon>Bacteroidales</taxon>
        <taxon>Porphyromonadaceae</taxon>
        <taxon>Sanguibacteroides</taxon>
    </lineage>
</organism>
<keyword evidence="8 17" id="KW-0521">NADP</keyword>
<proteinExistence type="inferred from homology"/>
<evidence type="ECO:0000256" key="15">
    <source>
        <dbReference type="ARBA" id="ARBA00048238"/>
    </source>
</evidence>
<dbReference type="InterPro" id="IPR029056">
    <property type="entry name" value="Ribokinase-like"/>
</dbReference>
<dbReference type="PIRSF" id="PIRSF017184">
    <property type="entry name" value="Nnr"/>
    <property type="match status" value="1"/>
</dbReference>
<evidence type="ECO:0000256" key="18">
    <source>
        <dbReference type="HAMAP-Rule" id="MF_01966"/>
    </source>
</evidence>
<feature type="binding site" evidence="18">
    <location>
        <begin position="61"/>
        <end position="65"/>
    </location>
    <ligand>
        <name>(6S)-NADPHX</name>
        <dbReference type="ChEBI" id="CHEBI:64076"/>
    </ligand>
</feature>
<dbReference type="GO" id="GO:0052856">
    <property type="term" value="F:NAD(P)HX epimerase activity"/>
    <property type="evidence" value="ECO:0007669"/>
    <property type="project" value="UniProtKB-UniRule"/>
</dbReference>
<gene>
    <name evidence="17" type="primary">nnrD</name>
    <name evidence="18" type="synonym">nnrE</name>
    <name evidence="23" type="ORF">BA92_05585</name>
    <name evidence="22" type="ORF">IE90_11620</name>
</gene>
<evidence type="ECO:0000256" key="4">
    <source>
        <dbReference type="ARBA" id="ARBA00009524"/>
    </source>
</evidence>
<comment type="similarity">
    <text evidence="4 19">In the C-terminal section; belongs to the NnrD/CARKD family.</text>
</comment>
<evidence type="ECO:0000313" key="24">
    <source>
        <dbReference type="Proteomes" id="UP000031937"/>
    </source>
</evidence>
<dbReference type="RefSeq" id="WP_041503935.1">
    <property type="nucleotide sequence ID" value="NZ_JPIT01000031.1"/>
</dbReference>
<dbReference type="GO" id="GO:0005524">
    <property type="term" value="F:ATP binding"/>
    <property type="evidence" value="ECO:0007669"/>
    <property type="project" value="UniProtKB-UniRule"/>
</dbReference>
<evidence type="ECO:0000256" key="13">
    <source>
        <dbReference type="ARBA" id="ARBA00023268"/>
    </source>
</evidence>
<comment type="function">
    <text evidence="17">Catalyzes the dehydration of the S-form of NAD(P)HX at the expense of ADP, which is converted to AMP. Together with NAD(P)HX epimerase, which catalyzes the epimerization of the S- and R-forms, the enzyme allows the repair of both epimers of NAD(P)HX, a damaged form of NAD(P)H that is a result of enzymatic or heat-dependent hydration.</text>
</comment>
<feature type="binding site" evidence="17">
    <location>
        <position position="379"/>
    </location>
    <ligand>
        <name>(6S)-NADPHX</name>
        <dbReference type="ChEBI" id="CHEBI:64076"/>
    </ligand>
</feature>
<dbReference type="GO" id="GO:0052855">
    <property type="term" value="F:ADP-dependent NAD(P)H-hydrate dehydratase activity"/>
    <property type="evidence" value="ECO:0007669"/>
    <property type="project" value="UniProtKB-UniRule"/>
</dbReference>
<dbReference type="NCBIfam" id="TIGR00196">
    <property type="entry name" value="yjeF_cterm"/>
    <property type="match status" value="1"/>
</dbReference>
<evidence type="ECO:0000256" key="14">
    <source>
        <dbReference type="ARBA" id="ARBA00025153"/>
    </source>
</evidence>
<dbReference type="PROSITE" id="PS51385">
    <property type="entry name" value="YJEF_N"/>
    <property type="match status" value="1"/>
</dbReference>
<comment type="function">
    <text evidence="18">Catalyzes the epimerization of the S- and R-forms of NAD(P)HX, a damaged form of NAD(P)H that is a result of enzymatic or heat-dependent hydration. This is a prerequisite for the S-specific NAD(P)H-hydrate dehydratase to allow the repair of both epimers of NAD(P)HX.</text>
</comment>
<dbReference type="AlphaFoldDB" id="A0A0C3RG76"/>
<name>A0A0C3RG76_9PORP</name>
<accession>A0A0C3RG76</accession>
<dbReference type="InterPro" id="IPR030677">
    <property type="entry name" value="Nnr"/>
</dbReference>
<dbReference type="Proteomes" id="UP000031980">
    <property type="component" value="Unassembled WGS sequence"/>
</dbReference>
<keyword evidence="5 18" id="KW-0479">Metal-binding</keyword>
<evidence type="ECO:0000313" key="25">
    <source>
        <dbReference type="Proteomes" id="UP000031980"/>
    </source>
</evidence>
<dbReference type="PANTHER" id="PTHR12592">
    <property type="entry name" value="ATP-DEPENDENT (S)-NAD(P)H-HYDRATE DEHYDRATASE FAMILY MEMBER"/>
    <property type="match status" value="1"/>
</dbReference>
<evidence type="ECO:0000256" key="7">
    <source>
        <dbReference type="ARBA" id="ARBA00022840"/>
    </source>
</evidence>
<comment type="subunit">
    <text evidence="17">Homotetramer.</text>
</comment>
<feature type="binding site" evidence="18">
    <location>
        <begin position="133"/>
        <end position="139"/>
    </location>
    <ligand>
        <name>(6S)-NADPHX</name>
        <dbReference type="ChEBI" id="CHEBI:64076"/>
    </ligand>
</feature>
<comment type="similarity">
    <text evidence="17">Belongs to the NnrD/CARKD family.</text>
</comment>
<dbReference type="CDD" id="cd01171">
    <property type="entry name" value="YXKO-related"/>
    <property type="match status" value="1"/>
</dbReference>
<sequence>MKKYNKIFKTSDLKEIDRYTVEHEPISSSLLMKRAAEAIACRLLKIFPNNSIFNIVSGVGNNGGDGFALAGILLEKGYEVVVYHVWTGACLSADCKKYREDYLARSGSCVDVREISDFDAESVEGIWIDALFGAGLSRPVTGWCAGVIDRINRSVLPVVAVDIPSGLLGEDNAKNTGSIMEADYTLTFQFPKLSFMFPENYRYVGDFEVLDIGLHPEILRDLFSSYFYLTPDVLAARLPKVGKFTHKGEMGHALLIAGSYGMMGAAILAAEGALHSGVGLLTLHLPRSLKKIVHLAVPEVLIEEDVNENCFSRIFDCSKYRVVGIGPGIGTSTETAFGLERLLKDWKGRMLLDADALNLLAADARLLKLLPESAVLTPHPKEFERLAGKSENDFDRLNKLSIFAEKYNVYVVLKGAHSVVATPEGKCYFNMSGNPGMAKGGAGDVLTGIITGLLASGMPVPDAVLTGVFVHGMAGDLAREEMGVRGMKSGDIIAFLGKAWRKLETLV</sequence>
<keyword evidence="12 17" id="KW-0456">Lyase</keyword>
<evidence type="ECO:0000256" key="12">
    <source>
        <dbReference type="ARBA" id="ARBA00023239"/>
    </source>
</evidence>
<dbReference type="GO" id="GO:0046496">
    <property type="term" value="P:nicotinamide nucleotide metabolic process"/>
    <property type="evidence" value="ECO:0007669"/>
    <property type="project" value="UniProtKB-UniRule"/>
</dbReference>
<evidence type="ECO:0000256" key="10">
    <source>
        <dbReference type="ARBA" id="ARBA00023027"/>
    </source>
</evidence>
<evidence type="ECO:0000259" key="21">
    <source>
        <dbReference type="PROSITE" id="PS51385"/>
    </source>
</evidence>
<keyword evidence="7 17" id="KW-0067">ATP-binding</keyword>
<evidence type="ECO:0000256" key="19">
    <source>
        <dbReference type="PIRNR" id="PIRNR017184"/>
    </source>
</evidence>
<comment type="similarity">
    <text evidence="18">Belongs to the NnrE/AIBP family.</text>
</comment>
<dbReference type="OrthoDB" id="9806925at2"/>
<feature type="binding site" evidence="18">
    <location>
        <position position="62"/>
    </location>
    <ligand>
        <name>K(+)</name>
        <dbReference type="ChEBI" id="CHEBI:29103"/>
    </ligand>
</feature>
<evidence type="ECO:0000313" key="22">
    <source>
        <dbReference type="EMBL" id="KIO43753.1"/>
    </source>
</evidence>
<feature type="binding site" evidence="18">
    <location>
        <position position="162"/>
    </location>
    <ligand>
        <name>(6S)-NADPHX</name>
        <dbReference type="ChEBI" id="CHEBI:64076"/>
    </ligand>
</feature>
<comment type="catalytic activity">
    <reaction evidence="15 17 19">
        <text>(6S)-NADHX + ADP = AMP + phosphate + NADH + H(+)</text>
        <dbReference type="Rhea" id="RHEA:32223"/>
        <dbReference type="ChEBI" id="CHEBI:15378"/>
        <dbReference type="ChEBI" id="CHEBI:43474"/>
        <dbReference type="ChEBI" id="CHEBI:57945"/>
        <dbReference type="ChEBI" id="CHEBI:64074"/>
        <dbReference type="ChEBI" id="CHEBI:456215"/>
        <dbReference type="ChEBI" id="CHEBI:456216"/>
        <dbReference type="EC" id="4.2.1.136"/>
    </reaction>
</comment>
<feature type="binding site" evidence="17">
    <location>
        <begin position="414"/>
        <end position="418"/>
    </location>
    <ligand>
        <name>AMP</name>
        <dbReference type="ChEBI" id="CHEBI:456215"/>
    </ligand>
</feature>
<feature type="binding site" evidence="18">
    <location>
        <position position="165"/>
    </location>
    <ligand>
        <name>K(+)</name>
        <dbReference type="ChEBI" id="CHEBI:29103"/>
    </ligand>
</feature>
<dbReference type="InterPro" id="IPR017953">
    <property type="entry name" value="Carbohydrate_kinase_pred_CS"/>
</dbReference>
<dbReference type="HAMAP" id="MF_01965">
    <property type="entry name" value="NADHX_dehydratase"/>
    <property type="match status" value="1"/>
</dbReference>
<dbReference type="EMBL" id="JPIU01000037">
    <property type="protein sequence ID" value="KIO45916.1"/>
    <property type="molecule type" value="Genomic_DNA"/>
</dbReference>
<dbReference type="Pfam" id="PF01256">
    <property type="entry name" value="Carb_kinase"/>
    <property type="match status" value="1"/>
</dbReference>
<feature type="binding site" evidence="18">
    <location>
        <position position="129"/>
    </location>
    <ligand>
        <name>K(+)</name>
        <dbReference type="ChEBI" id="CHEBI:29103"/>
    </ligand>
</feature>
<dbReference type="PROSITE" id="PS51383">
    <property type="entry name" value="YJEF_C_3"/>
    <property type="match status" value="1"/>
</dbReference>
<dbReference type="PANTHER" id="PTHR12592:SF0">
    <property type="entry name" value="ATP-DEPENDENT (S)-NAD(P)H-HYDRATE DEHYDRATASE"/>
    <property type="match status" value="1"/>
</dbReference>
<comment type="similarity">
    <text evidence="3 19">In the N-terminal section; belongs to the NnrE/AIBP family.</text>
</comment>
<comment type="cofactor">
    <cofactor evidence="18 19">
        <name>K(+)</name>
        <dbReference type="ChEBI" id="CHEBI:29103"/>
    </cofactor>
    <text evidence="18 19">Binds 1 potassium ion per subunit.</text>
</comment>
<feature type="binding site" evidence="17">
    <location>
        <position position="265"/>
    </location>
    <ligand>
        <name>(6S)-NADPHX</name>
        <dbReference type="ChEBI" id="CHEBI:64076"/>
    </ligand>
</feature>
<keyword evidence="6 17" id="KW-0547">Nucleotide-binding</keyword>
<dbReference type="InterPro" id="IPR000631">
    <property type="entry name" value="CARKD"/>
</dbReference>
<dbReference type="EMBL" id="JPIT01000031">
    <property type="protein sequence ID" value="KIO43753.1"/>
    <property type="molecule type" value="Genomic_DNA"/>
</dbReference>
<evidence type="ECO:0000256" key="3">
    <source>
        <dbReference type="ARBA" id="ARBA00006001"/>
    </source>
</evidence>
<comment type="function">
    <text evidence="14 19">Bifunctional enzyme that catalyzes the epimerization of the S- and R-forms of NAD(P)HX and the dehydration of the S-form of NAD(P)HX at the expense of ADP, which is converted to AMP. This allows the repair of both epimers of NAD(P)HX, a damaged form of NAD(P)H that is a result of enzymatic or heat-dependent hydration.</text>
</comment>
<evidence type="ECO:0000256" key="5">
    <source>
        <dbReference type="ARBA" id="ARBA00022723"/>
    </source>
</evidence>
<feature type="binding site" evidence="17">
    <location>
        <position position="444"/>
    </location>
    <ligand>
        <name>(6S)-NADPHX</name>
        <dbReference type="ChEBI" id="CHEBI:64076"/>
    </ligand>
</feature>
<dbReference type="SUPFAM" id="SSF53613">
    <property type="entry name" value="Ribokinase-like"/>
    <property type="match status" value="1"/>
</dbReference>
<dbReference type="InterPro" id="IPR004443">
    <property type="entry name" value="YjeF_N_dom"/>
</dbReference>
<evidence type="ECO:0000256" key="2">
    <source>
        <dbReference type="ARBA" id="ARBA00000909"/>
    </source>
</evidence>
<dbReference type="NCBIfam" id="TIGR00197">
    <property type="entry name" value="yjeF_nterm"/>
    <property type="match status" value="1"/>
</dbReference>
<feature type="binding site" evidence="17">
    <location>
        <position position="443"/>
    </location>
    <ligand>
        <name>AMP</name>
        <dbReference type="ChEBI" id="CHEBI:456215"/>
    </ligand>
</feature>
<feature type="domain" description="YjeF C-terminal" evidence="20">
    <location>
        <begin position="230"/>
        <end position="503"/>
    </location>
</feature>
<comment type="catalytic activity">
    <reaction evidence="16 17 19">
        <text>(6S)-NADPHX + ADP = AMP + phosphate + NADPH + H(+)</text>
        <dbReference type="Rhea" id="RHEA:32235"/>
        <dbReference type="ChEBI" id="CHEBI:15378"/>
        <dbReference type="ChEBI" id="CHEBI:43474"/>
        <dbReference type="ChEBI" id="CHEBI:57783"/>
        <dbReference type="ChEBI" id="CHEBI:64076"/>
        <dbReference type="ChEBI" id="CHEBI:456215"/>
        <dbReference type="ChEBI" id="CHEBI:456216"/>
        <dbReference type="EC" id="4.2.1.136"/>
    </reaction>
</comment>
<evidence type="ECO:0000256" key="1">
    <source>
        <dbReference type="ARBA" id="ARBA00000013"/>
    </source>
</evidence>
<feature type="binding site" evidence="17">
    <location>
        <position position="328"/>
    </location>
    <ligand>
        <name>(6S)-NADPHX</name>
        <dbReference type="ChEBI" id="CHEBI:64076"/>
    </ligand>
</feature>
<evidence type="ECO:0000256" key="8">
    <source>
        <dbReference type="ARBA" id="ARBA00022857"/>
    </source>
</evidence>
<dbReference type="InterPro" id="IPR036652">
    <property type="entry name" value="YjeF_N_dom_sf"/>
</dbReference>
<keyword evidence="25" id="KW-1185">Reference proteome</keyword>
<dbReference type="HAMAP" id="MF_01966">
    <property type="entry name" value="NADHX_epimerase"/>
    <property type="match status" value="1"/>
</dbReference>